<dbReference type="AlphaFoldDB" id="A0A9D4D3V9"/>
<protein>
    <submittedName>
        <fullName evidence="1">Uncharacterized protein</fullName>
    </submittedName>
</protein>
<evidence type="ECO:0000313" key="2">
    <source>
        <dbReference type="Proteomes" id="UP000828390"/>
    </source>
</evidence>
<dbReference type="Proteomes" id="UP000828390">
    <property type="component" value="Unassembled WGS sequence"/>
</dbReference>
<dbReference type="EMBL" id="JAIWYP010000011">
    <property type="protein sequence ID" value="KAH3738553.1"/>
    <property type="molecule type" value="Genomic_DNA"/>
</dbReference>
<sequence>MEIGIDTNDVSIWLMQNDVTMTGVYGIYHGNLPHVGNITEDLGVTLRDNEEQSDSVQTACMSSGNVADEDADSSARAHREYASVEQVTHCTINSDNRQPTCYPQLVDCATQTETRTIVDRLWTGLAYICRFLYPILAQLIKIG</sequence>
<gene>
    <name evidence="1" type="ORF">DPMN_045191</name>
</gene>
<proteinExistence type="predicted"/>
<reference evidence="1" key="1">
    <citation type="journal article" date="2019" name="bioRxiv">
        <title>The Genome of the Zebra Mussel, Dreissena polymorpha: A Resource for Invasive Species Research.</title>
        <authorList>
            <person name="McCartney M.A."/>
            <person name="Auch B."/>
            <person name="Kono T."/>
            <person name="Mallez S."/>
            <person name="Zhang Y."/>
            <person name="Obille A."/>
            <person name="Becker A."/>
            <person name="Abrahante J.E."/>
            <person name="Garbe J."/>
            <person name="Badalamenti J.P."/>
            <person name="Herman A."/>
            <person name="Mangelson H."/>
            <person name="Liachko I."/>
            <person name="Sullivan S."/>
            <person name="Sone E.D."/>
            <person name="Koren S."/>
            <person name="Silverstein K.A.T."/>
            <person name="Beckman K.B."/>
            <person name="Gohl D.M."/>
        </authorList>
    </citation>
    <scope>NUCLEOTIDE SEQUENCE</scope>
    <source>
        <strain evidence="1">Duluth1</strain>
        <tissue evidence="1">Whole animal</tissue>
    </source>
</reference>
<reference evidence="1" key="2">
    <citation type="submission" date="2020-11" db="EMBL/GenBank/DDBJ databases">
        <authorList>
            <person name="McCartney M.A."/>
            <person name="Auch B."/>
            <person name="Kono T."/>
            <person name="Mallez S."/>
            <person name="Becker A."/>
            <person name="Gohl D.M."/>
            <person name="Silverstein K.A.T."/>
            <person name="Koren S."/>
            <person name="Bechman K.B."/>
            <person name="Herman A."/>
            <person name="Abrahante J.E."/>
            <person name="Garbe J."/>
        </authorList>
    </citation>
    <scope>NUCLEOTIDE SEQUENCE</scope>
    <source>
        <strain evidence="1">Duluth1</strain>
        <tissue evidence="1">Whole animal</tissue>
    </source>
</reference>
<name>A0A9D4D3V9_DREPO</name>
<keyword evidence="2" id="KW-1185">Reference proteome</keyword>
<organism evidence="1 2">
    <name type="scientific">Dreissena polymorpha</name>
    <name type="common">Zebra mussel</name>
    <name type="synonym">Mytilus polymorpha</name>
    <dbReference type="NCBI Taxonomy" id="45954"/>
    <lineage>
        <taxon>Eukaryota</taxon>
        <taxon>Metazoa</taxon>
        <taxon>Spiralia</taxon>
        <taxon>Lophotrochozoa</taxon>
        <taxon>Mollusca</taxon>
        <taxon>Bivalvia</taxon>
        <taxon>Autobranchia</taxon>
        <taxon>Heteroconchia</taxon>
        <taxon>Euheterodonta</taxon>
        <taxon>Imparidentia</taxon>
        <taxon>Neoheterodontei</taxon>
        <taxon>Myida</taxon>
        <taxon>Dreissenoidea</taxon>
        <taxon>Dreissenidae</taxon>
        <taxon>Dreissena</taxon>
    </lineage>
</organism>
<evidence type="ECO:0000313" key="1">
    <source>
        <dbReference type="EMBL" id="KAH3738553.1"/>
    </source>
</evidence>
<accession>A0A9D4D3V9</accession>
<comment type="caution">
    <text evidence="1">The sequence shown here is derived from an EMBL/GenBank/DDBJ whole genome shotgun (WGS) entry which is preliminary data.</text>
</comment>